<gene>
    <name evidence="2" type="ORF">E1212_12820</name>
</gene>
<comment type="caution">
    <text evidence="2">The sequence shown here is derived from an EMBL/GenBank/DDBJ whole genome shotgun (WGS) entry which is preliminary data.</text>
</comment>
<dbReference type="PANTHER" id="PTHR34547">
    <property type="entry name" value="YACP-LIKE NYN DOMAIN PROTEIN"/>
    <property type="match status" value="1"/>
</dbReference>
<evidence type="ECO:0000313" key="3">
    <source>
        <dbReference type="Proteomes" id="UP000295621"/>
    </source>
</evidence>
<evidence type="ECO:0000256" key="1">
    <source>
        <dbReference type="SAM" id="MobiDB-lite"/>
    </source>
</evidence>
<dbReference type="EMBL" id="SMKL01000024">
    <property type="protein sequence ID" value="TDC51257.1"/>
    <property type="molecule type" value="Genomic_DNA"/>
</dbReference>
<dbReference type="OrthoDB" id="5145920at2"/>
<dbReference type="Proteomes" id="UP000295621">
    <property type="component" value="Unassembled WGS sequence"/>
</dbReference>
<dbReference type="Pfam" id="PF05991">
    <property type="entry name" value="NYN_YacP"/>
    <property type="match status" value="1"/>
</dbReference>
<dbReference type="AlphaFoldDB" id="A0A4R4RNC2"/>
<keyword evidence="3" id="KW-1185">Reference proteome</keyword>
<name>A0A4R4RNC2_9ACTN</name>
<dbReference type="PANTHER" id="PTHR34547:SF1">
    <property type="entry name" value="YACP-LIKE NYN DOMAIN PROTEIN"/>
    <property type="match status" value="1"/>
</dbReference>
<proteinExistence type="predicted"/>
<protein>
    <submittedName>
        <fullName evidence="2">RNA-binding protein</fullName>
    </submittedName>
</protein>
<sequence length="446" mass="47404">MRRRGNGGARRPARLRVSTLPDAVRARLVALGSDVLGALPAGDVPGVLRPVARFAAAKRARLGGSSIASALDTEAGFRRRVYEAAAAADPALAKALGEGTAPAAADPVDVAVMAYLLRPDGWEGMVETAASSVRRGDDEARLSREAATAERLREQLEAARASARELRTTMRTEIDRLKAENTMLRRRVQETRERLSEARQQEQDEQEQAGRELTDARAALRAAEVEARRLRTRLADAEAALEAARRSGRAERGLGTARLALLLDTLGEAAAGLRRELALPASTLAPADTVEAAVPGDPLAGGGVGRARAVHEPGYLDELLALPRVHLIVDGYNVTKTAWPTMPLDAQRARLGQGLAAVAARTGSEVTLVFDGADVTVPPPVAAPGIRVRFSPTGQTADELIRRMVRAEPEGRPVVVVSSDREVAEGVRRPGVRSVESVALIGLLTR</sequence>
<dbReference type="InterPro" id="IPR010298">
    <property type="entry name" value="YacP-like"/>
</dbReference>
<accession>A0A4R4RNC2</accession>
<feature type="region of interest" description="Disordered" evidence="1">
    <location>
        <begin position="191"/>
        <end position="212"/>
    </location>
</feature>
<reference evidence="2 3" key="1">
    <citation type="submission" date="2019-02" db="EMBL/GenBank/DDBJ databases">
        <title>Draft genome sequences of novel Actinobacteria.</title>
        <authorList>
            <person name="Sahin N."/>
            <person name="Ay H."/>
            <person name="Saygin H."/>
        </authorList>
    </citation>
    <scope>NUCLEOTIDE SEQUENCE [LARGE SCALE GENOMIC DNA]</scope>
    <source>
        <strain evidence="2 3">KC603</strain>
    </source>
</reference>
<evidence type="ECO:0000313" key="2">
    <source>
        <dbReference type="EMBL" id="TDC51257.1"/>
    </source>
</evidence>
<organism evidence="2 3">
    <name type="scientific">Jiangella ureilytica</name>
    <dbReference type="NCBI Taxonomy" id="2530374"/>
    <lineage>
        <taxon>Bacteria</taxon>
        <taxon>Bacillati</taxon>
        <taxon>Actinomycetota</taxon>
        <taxon>Actinomycetes</taxon>
        <taxon>Jiangellales</taxon>
        <taxon>Jiangellaceae</taxon>
        <taxon>Jiangella</taxon>
    </lineage>
</organism>